<dbReference type="EMBL" id="NAJQ01001122">
    <property type="protein sequence ID" value="TKA62147.1"/>
    <property type="molecule type" value="Genomic_DNA"/>
</dbReference>
<keyword evidence="3" id="KW-1185">Reference proteome</keyword>
<accession>A0A4U0WHQ4</accession>
<name>A0A4U0WHQ4_9PEZI</name>
<comment type="caution">
    <text evidence="2">The sequence shown here is derived from an EMBL/GenBank/DDBJ whole genome shotgun (WGS) entry which is preliminary data.</text>
</comment>
<gene>
    <name evidence="2" type="ORF">B0A55_10761</name>
</gene>
<organism evidence="2 3">
    <name type="scientific">Friedmanniomyces simplex</name>
    <dbReference type="NCBI Taxonomy" id="329884"/>
    <lineage>
        <taxon>Eukaryota</taxon>
        <taxon>Fungi</taxon>
        <taxon>Dikarya</taxon>
        <taxon>Ascomycota</taxon>
        <taxon>Pezizomycotina</taxon>
        <taxon>Dothideomycetes</taxon>
        <taxon>Dothideomycetidae</taxon>
        <taxon>Mycosphaerellales</taxon>
        <taxon>Teratosphaeriaceae</taxon>
        <taxon>Friedmanniomyces</taxon>
    </lineage>
</organism>
<reference evidence="2 3" key="1">
    <citation type="submission" date="2017-03" db="EMBL/GenBank/DDBJ databases">
        <title>Genomes of endolithic fungi from Antarctica.</title>
        <authorList>
            <person name="Coleine C."/>
            <person name="Masonjones S."/>
            <person name="Stajich J.E."/>
        </authorList>
    </citation>
    <scope>NUCLEOTIDE SEQUENCE [LARGE SCALE GENOMIC DNA]</scope>
    <source>
        <strain evidence="2 3">CCFEE 5184</strain>
    </source>
</reference>
<protein>
    <submittedName>
        <fullName evidence="2">Uncharacterized protein</fullName>
    </submittedName>
</protein>
<dbReference type="OrthoDB" id="3848656at2759"/>
<feature type="compositionally biased region" description="Polar residues" evidence="1">
    <location>
        <begin position="30"/>
        <end position="43"/>
    </location>
</feature>
<feature type="compositionally biased region" description="Polar residues" evidence="1">
    <location>
        <begin position="254"/>
        <end position="267"/>
    </location>
</feature>
<feature type="compositionally biased region" description="Polar residues" evidence="1">
    <location>
        <begin position="213"/>
        <end position="222"/>
    </location>
</feature>
<evidence type="ECO:0000313" key="3">
    <source>
        <dbReference type="Proteomes" id="UP000309340"/>
    </source>
</evidence>
<dbReference type="STRING" id="329884.A0A4U0WHQ4"/>
<feature type="region of interest" description="Disordered" evidence="1">
    <location>
        <begin position="236"/>
        <end position="267"/>
    </location>
</feature>
<feature type="compositionally biased region" description="Polar residues" evidence="1">
    <location>
        <begin position="171"/>
        <end position="185"/>
    </location>
</feature>
<feature type="region of interest" description="Disordered" evidence="1">
    <location>
        <begin position="20"/>
        <end position="59"/>
    </location>
</feature>
<evidence type="ECO:0000313" key="2">
    <source>
        <dbReference type="EMBL" id="TKA62147.1"/>
    </source>
</evidence>
<sequence>MEDLVKSAIKKSIDRAAGTLATPAHEHSHMQTNETDPTASMTGQKRKQPSAAPSSDSTDVEIVDMTRDVHPHNLELATPVKRQRLTSGVDSALQPATSLATVAASGTMGRRYTTTEYWISPLAASAQNGLLSPENTPQKQREHYEGSRYADSVYATSGKVRSLVEVANSAATTSERLRNSTTTTPGAADITADMEVIKPKTDSPPHSPPAGNSDDTSAKQVLDSTSLQAEHVGITALGGTPHQDQPIPRPAAHETQTQPETSQDVQLSSRELHQIPEIAQRFAPKTSTAEGVEYTNPQKFSLKPPYWKRWSPQQYARFAEHLRGQFDPRPFAQEQGLPVEEIMHCFTSVVCNPLWDADVALRRGEEGMVAQMEAVGKYGTPSRSYGREKGVVVLAIENGSKYRMRLVDLVEDDVKFLKELLSAKDKEVLWEGHAMGVPYGMSTGLRTWTMRASGKKAFAELVGVVRDGVALHLKDERKVTVRVDQLVDGDTAYLRDVLSKKDMAVLWPTR</sequence>
<feature type="region of interest" description="Disordered" evidence="1">
    <location>
        <begin position="171"/>
        <end position="222"/>
    </location>
</feature>
<dbReference type="Proteomes" id="UP000309340">
    <property type="component" value="Unassembled WGS sequence"/>
</dbReference>
<dbReference type="AlphaFoldDB" id="A0A4U0WHQ4"/>
<evidence type="ECO:0000256" key="1">
    <source>
        <dbReference type="SAM" id="MobiDB-lite"/>
    </source>
</evidence>
<proteinExistence type="predicted"/>
<dbReference type="Gene3D" id="2.30.30.700">
    <property type="entry name" value="SLA1 homology domain 1"/>
    <property type="match status" value="1"/>
</dbReference>